<reference evidence="8" key="1">
    <citation type="submission" date="2025-08" db="UniProtKB">
        <authorList>
            <consortium name="RefSeq"/>
        </authorList>
    </citation>
    <scope>IDENTIFICATION</scope>
</reference>
<dbReference type="GO" id="GO:1902977">
    <property type="term" value="P:mitotic DNA replication preinitiation complex assembly"/>
    <property type="evidence" value="ECO:0007669"/>
    <property type="project" value="TreeGrafter"/>
</dbReference>
<keyword evidence="3" id="KW-0235">DNA replication</keyword>
<evidence type="ECO:0000256" key="3">
    <source>
        <dbReference type="ARBA" id="ARBA00022705"/>
    </source>
</evidence>
<dbReference type="GO" id="GO:0031261">
    <property type="term" value="C:DNA replication preinitiation complex"/>
    <property type="evidence" value="ECO:0007669"/>
    <property type="project" value="TreeGrafter"/>
</dbReference>
<dbReference type="AlphaFoldDB" id="A0AAJ6YX09"/>
<name>A0AAJ6YX09_9HYME</name>
<keyword evidence="8" id="KW-0132">Cell division</keyword>
<dbReference type="InterPro" id="IPR003874">
    <property type="entry name" value="CDC45"/>
</dbReference>
<comment type="similarity">
    <text evidence="2">Belongs to the CDC45 family.</text>
</comment>
<evidence type="ECO:0000256" key="1">
    <source>
        <dbReference type="ARBA" id="ARBA00004123"/>
    </source>
</evidence>
<organism evidence="7 8">
    <name type="scientific">Ceratosolen solmsi marchali</name>
    <dbReference type="NCBI Taxonomy" id="326594"/>
    <lineage>
        <taxon>Eukaryota</taxon>
        <taxon>Metazoa</taxon>
        <taxon>Ecdysozoa</taxon>
        <taxon>Arthropoda</taxon>
        <taxon>Hexapoda</taxon>
        <taxon>Insecta</taxon>
        <taxon>Pterygota</taxon>
        <taxon>Neoptera</taxon>
        <taxon>Endopterygota</taxon>
        <taxon>Hymenoptera</taxon>
        <taxon>Apocrita</taxon>
        <taxon>Proctotrupomorpha</taxon>
        <taxon>Chalcidoidea</taxon>
        <taxon>Agaonidae</taxon>
        <taxon>Agaoninae</taxon>
        <taxon>Ceratosolen</taxon>
    </lineage>
</organism>
<dbReference type="GeneID" id="105368577"/>
<dbReference type="GO" id="GO:0006270">
    <property type="term" value="P:DNA replication initiation"/>
    <property type="evidence" value="ECO:0007669"/>
    <property type="project" value="InterPro"/>
</dbReference>
<evidence type="ECO:0000313" key="7">
    <source>
        <dbReference type="Proteomes" id="UP000695007"/>
    </source>
</evidence>
<dbReference type="GO" id="GO:0000727">
    <property type="term" value="P:double-strand break repair via break-induced replication"/>
    <property type="evidence" value="ECO:0007669"/>
    <property type="project" value="TreeGrafter"/>
</dbReference>
<dbReference type="GO" id="GO:0003697">
    <property type="term" value="F:single-stranded DNA binding"/>
    <property type="evidence" value="ECO:0007669"/>
    <property type="project" value="TreeGrafter"/>
</dbReference>
<dbReference type="PANTHER" id="PTHR10507">
    <property type="entry name" value="CDC45-RELATED PROTEIN"/>
    <property type="match status" value="1"/>
</dbReference>
<accession>A0AAJ6YX09</accession>
<comment type="subcellular location">
    <subcellularLocation>
        <location evidence="1">Nucleus</location>
    </subcellularLocation>
</comment>
<proteinExistence type="inferred from homology"/>
<sequence>MFVKNLQNDFYNVIHGKQCLILVNFDVDAICASKILQTLFKNDNVVYTLVPIQGVKDIVRKYCFNTFQIEYVILINCGGTIDVIELLQPEENVTFFILDSHRPYDLANIYNEKQVQILGDPALEEDIPEYNDVYKDDSSDEDEENISDEEHESNQAKRRRLTEAKILKRKEIRQWEEKRNNILFNYTQYSYYGKSSAVVVYEMTWQMSRDNLDMVWWAIIGSTEQAILSKAESSTCVLESGNLQGHVSRLSRTRGGNVDVQQLSAIKITYDKDLQLALYRHWSVADSIRHSIPTAVSLRLWSLKGEQRLRELLAEMGLPLAQSKQQFTAMDLNLRQEFKEMVEKLADKYNVSSIVGASFTLQYGYRFKYCASDIVYAMLAVLESTSKDRLPQLCFLEASDCLLRTKKEVLDKGIERAKNMLVHIYKTAKNVLELKQVTNAGTFLYITLSEGILHSHLFSHPHALLMLAQFTLKAYVESSRNKRAAGWPLVASAIFNEQEGTCLIVGIPPVCEEQPKSLFGRAFEQAAKNTNSILEPDYFDATIARLKIEDRPKFFDALAALLV</sequence>
<keyword evidence="5" id="KW-0131">Cell cycle</keyword>
<protein>
    <submittedName>
        <fullName evidence="8">Cell division control protein 45 homolog</fullName>
    </submittedName>
</protein>
<keyword evidence="4" id="KW-0539">Nucleus</keyword>
<evidence type="ECO:0000256" key="5">
    <source>
        <dbReference type="ARBA" id="ARBA00023306"/>
    </source>
</evidence>
<dbReference type="GO" id="GO:0003682">
    <property type="term" value="F:chromatin binding"/>
    <property type="evidence" value="ECO:0007669"/>
    <property type="project" value="TreeGrafter"/>
</dbReference>
<dbReference type="Proteomes" id="UP000695007">
    <property type="component" value="Unplaced"/>
</dbReference>
<dbReference type="KEGG" id="csol:105368577"/>
<keyword evidence="7" id="KW-1185">Reference proteome</keyword>
<gene>
    <name evidence="8" type="primary">LOC105368577</name>
</gene>
<evidence type="ECO:0000256" key="4">
    <source>
        <dbReference type="ARBA" id="ARBA00023242"/>
    </source>
</evidence>
<dbReference type="PANTHER" id="PTHR10507:SF0">
    <property type="entry name" value="CELL DIVISION CONTROL PROTEIN 45 HOMOLOG"/>
    <property type="match status" value="1"/>
</dbReference>
<evidence type="ECO:0000256" key="2">
    <source>
        <dbReference type="ARBA" id="ARBA00010727"/>
    </source>
</evidence>
<dbReference type="RefSeq" id="XP_011505910.1">
    <property type="nucleotide sequence ID" value="XM_011507608.1"/>
</dbReference>
<feature type="region of interest" description="Disordered" evidence="6">
    <location>
        <begin position="129"/>
        <end position="157"/>
    </location>
</feature>
<evidence type="ECO:0000313" key="8">
    <source>
        <dbReference type="RefSeq" id="XP_011505910.1"/>
    </source>
</evidence>
<evidence type="ECO:0000256" key="6">
    <source>
        <dbReference type="SAM" id="MobiDB-lite"/>
    </source>
</evidence>
<feature type="compositionally biased region" description="Acidic residues" evidence="6">
    <location>
        <begin position="138"/>
        <end position="151"/>
    </location>
</feature>
<dbReference type="GO" id="GO:0003688">
    <property type="term" value="F:DNA replication origin binding"/>
    <property type="evidence" value="ECO:0007669"/>
    <property type="project" value="TreeGrafter"/>
</dbReference>
<dbReference type="GO" id="GO:0051301">
    <property type="term" value="P:cell division"/>
    <property type="evidence" value="ECO:0007669"/>
    <property type="project" value="UniProtKB-KW"/>
</dbReference>
<dbReference type="CTD" id="8318"/>
<dbReference type="Pfam" id="PF02724">
    <property type="entry name" value="CDC45"/>
    <property type="match status" value="1"/>
</dbReference>